<name>A0A0C3QH41_9AGAM</name>
<sequence length="219" mass="25043">MLLPDMTKRITAREALFHPFLLDPLPLPEGVEPPADLYDWPMETREYRDPETDEVIVAQGDDLYVPHPYGEGVCKRGHWLDEDTGDQCCFVVIDDGLPKDGKKKSTKHVGIPDEKRQTRLKRRLAKERELGIFRIQLDEGEPDDGHDTEDPNGPVTGRVMKVRVRKLAAGEGIAVGLEPCEFHQNGLIDASYWHSHLRPMLDQEDQWIGTDDERHMDQD</sequence>
<dbReference type="OrthoDB" id="10020333at2759"/>
<evidence type="ECO:0000313" key="1">
    <source>
        <dbReference type="EMBL" id="KIO31105.1"/>
    </source>
</evidence>
<protein>
    <recommendedName>
        <fullName evidence="3">Protein kinase domain-containing protein</fullName>
    </recommendedName>
</protein>
<proteinExistence type="predicted"/>
<accession>A0A0C3QH41</accession>
<reference evidence="1 2" key="1">
    <citation type="submission" date="2014-04" db="EMBL/GenBank/DDBJ databases">
        <authorList>
            <consortium name="DOE Joint Genome Institute"/>
            <person name="Kuo A."/>
            <person name="Girlanda M."/>
            <person name="Perotto S."/>
            <person name="Kohler A."/>
            <person name="Nagy L.G."/>
            <person name="Floudas D."/>
            <person name="Copeland A."/>
            <person name="Barry K.W."/>
            <person name="Cichocki N."/>
            <person name="Veneault-Fourrey C."/>
            <person name="LaButti K."/>
            <person name="Lindquist E.A."/>
            <person name="Lipzen A."/>
            <person name="Lundell T."/>
            <person name="Morin E."/>
            <person name="Murat C."/>
            <person name="Sun H."/>
            <person name="Tunlid A."/>
            <person name="Henrissat B."/>
            <person name="Grigoriev I.V."/>
            <person name="Hibbett D.S."/>
            <person name="Martin F."/>
            <person name="Nordberg H.P."/>
            <person name="Cantor M.N."/>
            <person name="Hua S.X."/>
        </authorList>
    </citation>
    <scope>NUCLEOTIDE SEQUENCE [LARGE SCALE GENOMIC DNA]</scope>
    <source>
        <strain evidence="1 2">MUT 4182</strain>
    </source>
</reference>
<evidence type="ECO:0000313" key="2">
    <source>
        <dbReference type="Proteomes" id="UP000054248"/>
    </source>
</evidence>
<gene>
    <name evidence="1" type="ORF">M407DRAFT_141930</name>
</gene>
<reference evidence="2" key="2">
    <citation type="submission" date="2015-01" db="EMBL/GenBank/DDBJ databases">
        <title>Evolutionary Origins and Diversification of the Mycorrhizal Mutualists.</title>
        <authorList>
            <consortium name="DOE Joint Genome Institute"/>
            <consortium name="Mycorrhizal Genomics Consortium"/>
            <person name="Kohler A."/>
            <person name="Kuo A."/>
            <person name="Nagy L.G."/>
            <person name="Floudas D."/>
            <person name="Copeland A."/>
            <person name="Barry K.W."/>
            <person name="Cichocki N."/>
            <person name="Veneault-Fourrey C."/>
            <person name="LaButti K."/>
            <person name="Lindquist E.A."/>
            <person name="Lipzen A."/>
            <person name="Lundell T."/>
            <person name="Morin E."/>
            <person name="Murat C."/>
            <person name="Riley R."/>
            <person name="Ohm R."/>
            <person name="Sun H."/>
            <person name="Tunlid A."/>
            <person name="Henrissat B."/>
            <person name="Grigoriev I.V."/>
            <person name="Hibbett D.S."/>
            <person name="Martin F."/>
        </authorList>
    </citation>
    <scope>NUCLEOTIDE SEQUENCE [LARGE SCALE GENOMIC DNA]</scope>
    <source>
        <strain evidence="2">MUT 4182</strain>
    </source>
</reference>
<dbReference type="Proteomes" id="UP000054248">
    <property type="component" value="Unassembled WGS sequence"/>
</dbReference>
<evidence type="ECO:0008006" key="3">
    <source>
        <dbReference type="Google" id="ProtNLM"/>
    </source>
</evidence>
<dbReference type="EMBL" id="KN822966">
    <property type="protein sequence ID" value="KIO31105.1"/>
    <property type="molecule type" value="Genomic_DNA"/>
</dbReference>
<dbReference type="AlphaFoldDB" id="A0A0C3QH41"/>
<keyword evidence="2" id="KW-1185">Reference proteome</keyword>
<organism evidence="1 2">
    <name type="scientific">Tulasnella calospora MUT 4182</name>
    <dbReference type="NCBI Taxonomy" id="1051891"/>
    <lineage>
        <taxon>Eukaryota</taxon>
        <taxon>Fungi</taxon>
        <taxon>Dikarya</taxon>
        <taxon>Basidiomycota</taxon>
        <taxon>Agaricomycotina</taxon>
        <taxon>Agaricomycetes</taxon>
        <taxon>Cantharellales</taxon>
        <taxon>Tulasnellaceae</taxon>
        <taxon>Tulasnella</taxon>
    </lineage>
</organism>
<dbReference type="HOGENOM" id="CLU_1262340_0_0_1"/>